<organism evidence="1 2">
    <name type="scientific">Novosphingobium indicum</name>
    <dbReference type="NCBI Taxonomy" id="462949"/>
    <lineage>
        <taxon>Bacteria</taxon>
        <taxon>Pseudomonadati</taxon>
        <taxon>Pseudomonadota</taxon>
        <taxon>Alphaproteobacteria</taxon>
        <taxon>Sphingomonadales</taxon>
        <taxon>Sphingomonadaceae</taxon>
        <taxon>Novosphingobium</taxon>
    </lineage>
</organism>
<evidence type="ECO:0000313" key="1">
    <source>
        <dbReference type="EMBL" id="GGN62054.1"/>
    </source>
</evidence>
<dbReference type="RefSeq" id="WP_188823608.1">
    <property type="nucleotide sequence ID" value="NZ_BMLK01000042.1"/>
</dbReference>
<evidence type="ECO:0000313" key="2">
    <source>
        <dbReference type="Proteomes" id="UP000605099"/>
    </source>
</evidence>
<accession>A0ABQ2K2D7</accession>
<reference evidence="2" key="1">
    <citation type="journal article" date="2019" name="Int. J. Syst. Evol. Microbiol.">
        <title>The Global Catalogue of Microorganisms (GCM) 10K type strain sequencing project: providing services to taxonomists for standard genome sequencing and annotation.</title>
        <authorList>
            <consortium name="The Broad Institute Genomics Platform"/>
            <consortium name="The Broad Institute Genome Sequencing Center for Infectious Disease"/>
            <person name="Wu L."/>
            <person name="Ma J."/>
        </authorList>
    </citation>
    <scope>NUCLEOTIDE SEQUENCE [LARGE SCALE GENOMIC DNA]</scope>
    <source>
        <strain evidence="2">CGMCC 1.6784</strain>
    </source>
</reference>
<comment type="caution">
    <text evidence="1">The sequence shown here is derived from an EMBL/GenBank/DDBJ whole genome shotgun (WGS) entry which is preliminary data.</text>
</comment>
<protein>
    <submittedName>
        <fullName evidence="1">Uncharacterized protein</fullName>
    </submittedName>
</protein>
<name>A0ABQ2K2D7_9SPHN</name>
<gene>
    <name evidence="1" type="ORF">GCM10011349_45310</name>
</gene>
<sequence length="138" mass="15455">MFFPLFLALAAPAAEVVPEDRIRLEGRCTYNQEVLKHRDDTVLAQCDAVAIDDRENDTASIAFDLRSWDVTMLRFQGKMTGPDTMTVRQLTLRNGTRDEATGSCRIFRVEGRVSVVSCLATMRGRAYAANIDVSHNQN</sequence>
<dbReference type="EMBL" id="BMLK01000042">
    <property type="protein sequence ID" value="GGN62054.1"/>
    <property type="molecule type" value="Genomic_DNA"/>
</dbReference>
<keyword evidence="2" id="KW-1185">Reference proteome</keyword>
<proteinExistence type="predicted"/>
<dbReference type="Proteomes" id="UP000605099">
    <property type="component" value="Unassembled WGS sequence"/>
</dbReference>